<gene>
    <name evidence="4" type="ORF">FisN_5Lh213</name>
</gene>
<evidence type="ECO:0000313" key="5">
    <source>
        <dbReference type="Proteomes" id="UP000198406"/>
    </source>
</evidence>
<proteinExistence type="predicted"/>
<name>A0A1Z5JIP9_FISSO</name>
<dbReference type="GO" id="GO:0016020">
    <property type="term" value="C:membrane"/>
    <property type="evidence" value="ECO:0007669"/>
    <property type="project" value="UniProtKB-SubCell"/>
</dbReference>
<comment type="caution">
    <text evidence="4">The sequence shown here is derived from an EMBL/GenBank/DDBJ whole genome shotgun (WGS) entry which is preliminary data.</text>
</comment>
<dbReference type="AlphaFoldDB" id="A0A1Z5JIP9"/>
<dbReference type="OrthoDB" id="197206at2759"/>
<feature type="transmembrane region" description="Helical" evidence="2">
    <location>
        <begin position="116"/>
        <end position="136"/>
    </location>
</feature>
<dbReference type="PANTHER" id="PTHR23528:SF1">
    <property type="entry name" value="MAJOR FACILITATOR SUPERFAMILY (MFS) PROFILE DOMAIN-CONTAINING PROTEIN"/>
    <property type="match status" value="1"/>
</dbReference>
<reference evidence="4 5" key="1">
    <citation type="journal article" date="2015" name="Plant Cell">
        <title>Oil accumulation by the oleaginous diatom Fistulifera solaris as revealed by the genome and transcriptome.</title>
        <authorList>
            <person name="Tanaka T."/>
            <person name="Maeda Y."/>
            <person name="Veluchamy A."/>
            <person name="Tanaka M."/>
            <person name="Abida H."/>
            <person name="Marechal E."/>
            <person name="Bowler C."/>
            <person name="Muto M."/>
            <person name="Sunaga Y."/>
            <person name="Tanaka M."/>
            <person name="Yoshino T."/>
            <person name="Taniguchi T."/>
            <person name="Fukuda Y."/>
            <person name="Nemoto M."/>
            <person name="Matsumoto M."/>
            <person name="Wong P.S."/>
            <person name="Aburatani S."/>
            <person name="Fujibuchi W."/>
        </authorList>
    </citation>
    <scope>NUCLEOTIDE SEQUENCE [LARGE SCALE GENOMIC DNA]</scope>
    <source>
        <strain evidence="4 5">JPCC DA0580</strain>
    </source>
</reference>
<feature type="transmembrane region" description="Helical" evidence="2">
    <location>
        <begin position="415"/>
        <end position="432"/>
    </location>
</feature>
<feature type="transmembrane region" description="Helical" evidence="2">
    <location>
        <begin position="42"/>
        <end position="69"/>
    </location>
</feature>
<dbReference type="GO" id="GO:0022857">
    <property type="term" value="F:transmembrane transporter activity"/>
    <property type="evidence" value="ECO:0007669"/>
    <property type="project" value="InterPro"/>
</dbReference>
<evidence type="ECO:0000313" key="4">
    <source>
        <dbReference type="EMBL" id="GAX13890.1"/>
    </source>
</evidence>
<keyword evidence="2" id="KW-1133">Transmembrane helix</keyword>
<dbReference type="InterPro" id="IPR036259">
    <property type="entry name" value="MFS_trans_sf"/>
</dbReference>
<dbReference type="Proteomes" id="UP000198406">
    <property type="component" value="Unassembled WGS sequence"/>
</dbReference>
<comment type="subcellular location">
    <subcellularLocation>
        <location evidence="1">Membrane</location>
        <topology evidence="1">Multi-pass membrane protein</topology>
    </subcellularLocation>
</comment>
<dbReference type="PROSITE" id="PS50850">
    <property type="entry name" value="MFS"/>
    <property type="match status" value="1"/>
</dbReference>
<keyword evidence="5" id="KW-1185">Reference proteome</keyword>
<dbReference type="PANTHER" id="PTHR23528">
    <property type="match status" value="1"/>
</dbReference>
<feature type="transmembrane region" description="Helical" evidence="2">
    <location>
        <begin position="328"/>
        <end position="345"/>
    </location>
</feature>
<accession>A0A1Z5JIP9</accession>
<feature type="transmembrane region" description="Helical" evidence="2">
    <location>
        <begin position="391"/>
        <end position="409"/>
    </location>
</feature>
<protein>
    <recommendedName>
        <fullName evidence="3">Major facilitator superfamily (MFS) profile domain-containing protein</fullName>
    </recommendedName>
</protein>
<dbReference type="Gene3D" id="1.20.1250.20">
    <property type="entry name" value="MFS general substrate transporter like domains"/>
    <property type="match status" value="2"/>
</dbReference>
<evidence type="ECO:0000256" key="2">
    <source>
        <dbReference type="SAM" id="Phobius"/>
    </source>
</evidence>
<feature type="transmembrane region" description="Helical" evidence="2">
    <location>
        <begin position="490"/>
        <end position="514"/>
    </location>
</feature>
<feature type="transmembrane region" description="Helical" evidence="2">
    <location>
        <begin position="142"/>
        <end position="166"/>
    </location>
</feature>
<organism evidence="4 5">
    <name type="scientific">Fistulifera solaris</name>
    <name type="common">Oleaginous diatom</name>
    <dbReference type="NCBI Taxonomy" id="1519565"/>
    <lineage>
        <taxon>Eukaryota</taxon>
        <taxon>Sar</taxon>
        <taxon>Stramenopiles</taxon>
        <taxon>Ochrophyta</taxon>
        <taxon>Bacillariophyta</taxon>
        <taxon>Bacillariophyceae</taxon>
        <taxon>Bacillariophycidae</taxon>
        <taxon>Naviculales</taxon>
        <taxon>Naviculaceae</taxon>
        <taxon>Fistulifera</taxon>
    </lineage>
</organism>
<dbReference type="EMBL" id="BDSP01000074">
    <property type="protein sequence ID" value="GAX13890.1"/>
    <property type="molecule type" value="Genomic_DNA"/>
</dbReference>
<feature type="transmembrane region" description="Helical" evidence="2">
    <location>
        <begin position="453"/>
        <end position="478"/>
    </location>
</feature>
<dbReference type="InterPro" id="IPR011701">
    <property type="entry name" value="MFS"/>
</dbReference>
<feature type="domain" description="Major facilitator superfamily (MFS) profile" evidence="3">
    <location>
        <begin position="319"/>
        <end position="519"/>
    </location>
</feature>
<keyword evidence="2" id="KW-0812">Transmembrane</keyword>
<feature type="transmembrane region" description="Helical" evidence="2">
    <location>
        <begin position="210"/>
        <end position="229"/>
    </location>
</feature>
<dbReference type="Pfam" id="PF07690">
    <property type="entry name" value="MFS_1"/>
    <property type="match status" value="1"/>
</dbReference>
<feature type="transmembrane region" description="Helical" evidence="2">
    <location>
        <begin position="75"/>
        <end position="95"/>
    </location>
</feature>
<evidence type="ECO:0000259" key="3">
    <source>
        <dbReference type="PROSITE" id="PS50850"/>
    </source>
</evidence>
<dbReference type="InParanoid" id="A0A1Z5JIP9"/>
<feature type="transmembrane region" description="Helical" evidence="2">
    <location>
        <begin position="178"/>
        <end position="198"/>
    </location>
</feature>
<dbReference type="SUPFAM" id="SSF103473">
    <property type="entry name" value="MFS general substrate transporter"/>
    <property type="match status" value="1"/>
</dbReference>
<evidence type="ECO:0000256" key="1">
    <source>
        <dbReference type="ARBA" id="ARBA00004141"/>
    </source>
</evidence>
<sequence>MTPHGNRQNNASDERQSLVLSATNLYDSLEEQAPSSDSEMPLLSISCILSTAFAYGCILTTLFLITLPLECQRMYAHSSIALGLFVSLAGLTQLISPVIGRISDTYRPVPDVGQRLPFHIVGSVLTVFGLIGQMFSAAANLWIRYGIAFCFTMVGLNIMYAIMLAILADQILSTQMGVANGILAFQIVTGSLFGFGLFHSVLAEDLQSMYGLYTCIVIIAGILTGLYGNDKDVVLACQRGFHRISADPSEAENGTPQFRADTSPTGISAPRLKHVIKQAKDIVVVTPTQIFASMLVPVYDLNWRSMLQAYTMDVDRHHDFFVVTISRLFYYCGSSVQTFFLYFLRDMIHVKNNPQNVVAQLAILGQFSGALVCYPAGFISDRCWKGRRKPLVYFSCLILTVATLTLISARTVHDMIYVCLVLGIGNGIYLTMETSLAVDTLSRESGNDRAQLLGIWGVAAFVGTALGPMIGGPLLFMISGSNNENDSYDWLAYAVVLGLSAFYFVCSAGALFFLRCREG</sequence>
<dbReference type="InterPro" id="IPR020846">
    <property type="entry name" value="MFS_dom"/>
</dbReference>
<keyword evidence="2" id="KW-0472">Membrane</keyword>
<feature type="transmembrane region" description="Helical" evidence="2">
    <location>
        <begin position="357"/>
        <end position="379"/>
    </location>
</feature>